<protein>
    <recommendedName>
        <fullName evidence="1">Sulfotransferase domain-containing protein</fullName>
    </recommendedName>
</protein>
<dbReference type="EMBL" id="BLTE01000012">
    <property type="protein sequence ID" value="GFK94846.1"/>
    <property type="molecule type" value="Genomic_DNA"/>
</dbReference>
<reference evidence="2 3" key="1">
    <citation type="submission" date="2020-04" db="EMBL/GenBank/DDBJ databases">
        <authorList>
            <consortium name="Desulfovibrio sp. FSS-1 genome sequencing consortium"/>
            <person name="Shimoshige H."/>
            <person name="Kobayashi H."/>
            <person name="Maekawa T."/>
        </authorList>
    </citation>
    <scope>NUCLEOTIDE SEQUENCE [LARGE SCALE GENOMIC DNA]</scope>
    <source>
        <strain evidence="2 3">SIID29052-01</strain>
    </source>
</reference>
<dbReference type="GO" id="GO:0008146">
    <property type="term" value="F:sulfotransferase activity"/>
    <property type="evidence" value="ECO:0007669"/>
    <property type="project" value="InterPro"/>
</dbReference>
<proteinExistence type="predicted"/>
<organism evidence="2 3">
    <name type="scientific">Fundidesulfovibrio magnetotacticus</name>
    <dbReference type="NCBI Taxonomy" id="2730080"/>
    <lineage>
        <taxon>Bacteria</taxon>
        <taxon>Pseudomonadati</taxon>
        <taxon>Thermodesulfobacteriota</taxon>
        <taxon>Desulfovibrionia</taxon>
        <taxon>Desulfovibrionales</taxon>
        <taxon>Desulfovibrionaceae</taxon>
        <taxon>Fundidesulfovibrio</taxon>
    </lineage>
</organism>
<dbReference type="RefSeq" id="WP_173085312.1">
    <property type="nucleotide sequence ID" value="NZ_BLTE01000012.1"/>
</dbReference>
<dbReference type="Gene3D" id="3.40.50.300">
    <property type="entry name" value="P-loop containing nucleotide triphosphate hydrolases"/>
    <property type="match status" value="1"/>
</dbReference>
<keyword evidence="3" id="KW-1185">Reference proteome</keyword>
<reference evidence="2 3" key="2">
    <citation type="submission" date="2020-05" db="EMBL/GenBank/DDBJ databases">
        <title>Draft genome sequence of Desulfovibrio sp. strainFSS-1.</title>
        <authorList>
            <person name="Shimoshige H."/>
            <person name="Kobayashi H."/>
            <person name="Maekawa T."/>
        </authorList>
    </citation>
    <scope>NUCLEOTIDE SEQUENCE [LARGE SCALE GENOMIC DNA]</scope>
    <source>
        <strain evidence="2 3">SIID29052-01</strain>
    </source>
</reference>
<accession>A0A6V8LYG8</accession>
<evidence type="ECO:0000259" key="1">
    <source>
        <dbReference type="Pfam" id="PF00685"/>
    </source>
</evidence>
<sequence length="306" mass="34175">MAPYIQTNPDPAQRVYHVGYHKTATTWLQKHYFPTLADDLTRQGTALFSQEGLSGDFLFDAPETAARLAQLGLPAKAIICLRNQRTAVPSLYWTYVKCRGRLSYRNYMQTLVRNGKFRYATMVEAYFRAFGPENVLVLLYEDFQATPQAFLASILAFLNLDPERAKESPPFCVVNKSMSTLSKVAQFWLNRLTPPAPCDPDNACLRSPIKVVRGESLTLDDLGIHPDKQTAPPRAPNVLRATAQNILTRLEPLFATMEPLLRHGNHAASSQAIADAYAAENIRLQALTGLPLARHAYPGFDNREAP</sequence>
<name>A0A6V8LYG8_9BACT</name>
<dbReference type="InterPro" id="IPR000863">
    <property type="entry name" value="Sulfotransferase_dom"/>
</dbReference>
<dbReference type="InterPro" id="IPR027417">
    <property type="entry name" value="P-loop_NTPase"/>
</dbReference>
<evidence type="ECO:0000313" key="2">
    <source>
        <dbReference type="EMBL" id="GFK94846.1"/>
    </source>
</evidence>
<evidence type="ECO:0000313" key="3">
    <source>
        <dbReference type="Proteomes" id="UP000494245"/>
    </source>
</evidence>
<dbReference type="Pfam" id="PF00685">
    <property type="entry name" value="Sulfotransfer_1"/>
    <property type="match status" value="1"/>
</dbReference>
<gene>
    <name evidence="2" type="ORF">NNJEOMEG_02694</name>
</gene>
<dbReference type="AlphaFoldDB" id="A0A6V8LYG8"/>
<dbReference type="SUPFAM" id="SSF52540">
    <property type="entry name" value="P-loop containing nucleoside triphosphate hydrolases"/>
    <property type="match status" value="1"/>
</dbReference>
<feature type="domain" description="Sulfotransferase" evidence="1">
    <location>
        <begin position="75"/>
        <end position="163"/>
    </location>
</feature>
<comment type="caution">
    <text evidence="2">The sequence shown here is derived from an EMBL/GenBank/DDBJ whole genome shotgun (WGS) entry which is preliminary data.</text>
</comment>
<dbReference type="Proteomes" id="UP000494245">
    <property type="component" value="Unassembled WGS sequence"/>
</dbReference>